<protein>
    <submittedName>
        <fullName evidence="1">Uncharacterized protein</fullName>
    </submittedName>
</protein>
<name>C4J2B9_MAIZE</name>
<reference evidence="1" key="1">
    <citation type="journal article" date="2009" name="PLoS Genet.">
        <title>Sequencing, mapping, and analysis of 27,455 maize full-length cDNAs.</title>
        <authorList>
            <person name="Soderlund C."/>
            <person name="Descour A."/>
            <person name="Kudrna D."/>
            <person name="Bomhoff M."/>
            <person name="Boyd L."/>
            <person name="Currie J."/>
            <person name="Angelova A."/>
            <person name="Collura K."/>
            <person name="Wissotski M."/>
            <person name="Ashley E."/>
            <person name="Morrow D."/>
            <person name="Fernandes J."/>
            <person name="Walbot V."/>
            <person name="Yu Y."/>
        </authorList>
    </citation>
    <scope>NUCLEOTIDE SEQUENCE</scope>
    <source>
        <strain evidence="1">B73</strain>
    </source>
</reference>
<accession>C4J2B9</accession>
<evidence type="ECO:0000313" key="1">
    <source>
        <dbReference type="EMBL" id="ACR35319.1"/>
    </source>
</evidence>
<reference evidence="1" key="2">
    <citation type="submission" date="2012-06" db="EMBL/GenBank/DDBJ databases">
        <authorList>
            <person name="Yu Y."/>
            <person name="Currie J."/>
            <person name="Lomeli R."/>
            <person name="Angelova A."/>
            <person name="Collura K."/>
            <person name="Wissotski M."/>
            <person name="Campos D."/>
            <person name="Kudrna D."/>
            <person name="Golser W."/>
            <person name="Ashely E."/>
            <person name="Descour A."/>
            <person name="Fernandes J."/>
            <person name="Soderlund C."/>
            <person name="Walbot V."/>
        </authorList>
    </citation>
    <scope>NUCLEOTIDE SEQUENCE</scope>
    <source>
        <strain evidence="1">B73</strain>
    </source>
</reference>
<sequence>MDRPLLSTAQDGSSASLFASRRSVPRLADNLAA</sequence>
<dbReference type="AlphaFoldDB" id="C4J2B9"/>
<organism evidence="1">
    <name type="scientific">Zea mays</name>
    <name type="common">Maize</name>
    <dbReference type="NCBI Taxonomy" id="4577"/>
    <lineage>
        <taxon>Eukaryota</taxon>
        <taxon>Viridiplantae</taxon>
        <taxon>Streptophyta</taxon>
        <taxon>Embryophyta</taxon>
        <taxon>Tracheophyta</taxon>
        <taxon>Spermatophyta</taxon>
        <taxon>Magnoliopsida</taxon>
        <taxon>Liliopsida</taxon>
        <taxon>Poales</taxon>
        <taxon>Poaceae</taxon>
        <taxon>PACMAD clade</taxon>
        <taxon>Panicoideae</taxon>
        <taxon>Andropogonodae</taxon>
        <taxon>Andropogoneae</taxon>
        <taxon>Tripsacinae</taxon>
        <taxon>Zea</taxon>
    </lineage>
</organism>
<proteinExistence type="evidence at transcript level"/>
<dbReference type="EMBL" id="BT084966">
    <property type="protein sequence ID" value="ACR35319.1"/>
    <property type="molecule type" value="mRNA"/>
</dbReference>